<dbReference type="GO" id="GO:0006913">
    <property type="term" value="P:nucleocytoplasmic transport"/>
    <property type="evidence" value="ECO:0007669"/>
    <property type="project" value="TreeGrafter"/>
</dbReference>
<dbReference type="RefSeq" id="XP_031000135.1">
    <property type="nucleotide sequence ID" value="XM_031134419.1"/>
</dbReference>
<dbReference type="GO" id="GO:0031267">
    <property type="term" value="F:small GTPase binding"/>
    <property type="evidence" value="ECO:0007669"/>
    <property type="project" value="TreeGrafter"/>
</dbReference>
<evidence type="ECO:0000313" key="6">
    <source>
        <dbReference type="Proteomes" id="UP000319257"/>
    </source>
</evidence>
<evidence type="ECO:0000256" key="4">
    <source>
        <dbReference type="SAM" id="MobiDB-lite"/>
    </source>
</evidence>
<dbReference type="PANTHER" id="PTHR24113:SF12">
    <property type="entry name" value="RAN GTPASE-ACTIVATING PROTEIN 1"/>
    <property type="match status" value="1"/>
</dbReference>
<dbReference type="Proteomes" id="UP000319257">
    <property type="component" value="Unassembled WGS sequence"/>
</dbReference>
<keyword evidence="3" id="KW-0677">Repeat</keyword>
<feature type="region of interest" description="Disordered" evidence="4">
    <location>
        <begin position="805"/>
        <end position="839"/>
    </location>
</feature>
<sequence>MEHIHGIDVSWMTHGSSKGAKNVEQLRVALSTRVLVLQYIIEVLEQRAEPATARGYRNPQTCRAVRAQGQPCEERRLAARCQVRRRRALHPSTSTDDAIQHSPCISSALLIKWQPQPGGQGPAWTGRAHGLECGSPSREVSVVRAQSSQAAASVFLRRCRDRADAKKKKLAEKSEGEALKNPKLVEEQKEQEGVIKATGEEVPKEPSKEGTPGTGDDTKSTKPAAPDTTAEKAADGSKKKEKKKKSEEERKARKEKKRKLAEANGSIPMEIHADSDSSSEEPVAGHAPRVQYIPTTNPVRIYRRCCQLRETPILKKITEQLSDGNNFLKDSSMVDKLDLTGYWLQLPDLITLGDYLAVVPIREVILENCGLTDEGLRVILAGLLAAKKPERRSRKPVTEPDGLTKQGGVVERLVLKNNKIGPEGWKHICLFIYMCRTIKSLDISSLHFPHATTTTNGHYGLHLHEAAKPLTTCQLLAKSIGERLAGPHLELINIGDTGLNSDELGAIIDGMIKCGINRLGLAHNDIDAKGVEHVSRYIASGKCEGLDLGGNPMQDHIEALAHSLSGDSPLRAISLAECNLTPSSLCKLLPPLVKLKNFLFIDLSHNHELFNAQPSAVAVLRRFLPKMRFLKRIHLADVSMNASQAIALAEILPEIPDLAHINFLQNPELTKLADARTEEHQEEACALFASLLAATRVSHSIIAVDIDVPTEQSGEIVRAMAKQVVAYCLRNMERLPLPNAASMIGNDAINIPTPGAHPDVIQHLVGHDSHMIDDEDGDEAAPDDDYVIGGTGVVKALACCLDNRGDESRRPSGEFGREPGSGASTPRTRIGPSKAKDMSKHLLGSARRIRHRLQPALARAKASAGEDTNTYHRLLFLDQTLDRMIKRFEDEFPETRETEPSAETASLPGSQTEQKEPSINSAEGEMAPVVSDGEDETEIRPPMSRSNSVISMSSKGLTNEEGRILRAGHRFRSGWFNERHINLLAGVEEVGTDPMHVRILHELLDDIGNEELKKLVEKDGPIKVFKEHRDLLLNTLREQDPEHWASFMHSQWMARANIKPEAGANQHDEGAKAPSAVVDEVAVSD</sequence>
<dbReference type="InterPro" id="IPR027038">
    <property type="entry name" value="RanGap"/>
</dbReference>
<dbReference type="Gene3D" id="3.80.10.10">
    <property type="entry name" value="Ribonuclease Inhibitor"/>
    <property type="match status" value="2"/>
</dbReference>
<keyword evidence="6" id="KW-1185">Reference proteome</keyword>
<evidence type="ECO:0000256" key="1">
    <source>
        <dbReference type="ARBA" id="ARBA00022468"/>
    </source>
</evidence>
<keyword evidence="1" id="KW-0343">GTPase activation</keyword>
<dbReference type="STRING" id="1093900.A0A507BI45"/>
<feature type="region of interest" description="Disordered" evidence="4">
    <location>
        <begin position="891"/>
        <end position="957"/>
    </location>
</feature>
<accession>A0A507BI45</accession>
<dbReference type="GO" id="GO:0005096">
    <property type="term" value="F:GTPase activator activity"/>
    <property type="evidence" value="ECO:0007669"/>
    <property type="project" value="UniProtKB-KW"/>
</dbReference>
<dbReference type="OrthoDB" id="8436363at2759"/>
<reference evidence="5 6" key="1">
    <citation type="submission" date="2019-06" db="EMBL/GenBank/DDBJ databases">
        <title>Draft genome sequence of the filamentous fungus Phialemoniopsis curvata isolated from diesel fuel.</title>
        <authorList>
            <person name="Varaljay V.A."/>
            <person name="Lyon W.J."/>
            <person name="Crouch A.L."/>
            <person name="Drake C.E."/>
            <person name="Hollomon J.M."/>
            <person name="Nadeau L.J."/>
            <person name="Nunn H.S."/>
            <person name="Stevenson B.S."/>
            <person name="Bojanowski C.L."/>
            <person name="Crookes-Goodson W.J."/>
        </authorList>
    </citation>
    <scope>NUCLEOTIDE SEQUENCE [LARGE SCALE GENOMIC DNA]</scope>
    <source>
        <strain evidence="5 6">D216</strain>
    </source>
</reference>
<dbReference type="GeneID" id="41979112"/>
<gene>
    <name evidence="5" type="ORF">E0L32_011665</name>
</gene>
<evidence type="ECO:0000256" key="3">
    <source>
        <dbReference type="ARBA" id="ARBA00022737"/>
    </source>
</evidence>
<dbReference type="SUPFAM" id="SSF52047">
    <property type="entry name" value="RNI-like"/>
    <property type="match status" value="1"/>
</dbReference>
<name>A0A507BI45_9PEZI</name>
<dbReference type="InterPro" id="IPR032675">
    <property type="entry name" value="LRR_dom_sf"/>
</dbReference>
<evidence type="ECO:0000256" key="2">
    <source>
        <dbReference type="ARBA" id="ARBA00022614"/>
    </source>
</evidence>
<evidence type="ECO:0000313" key="5">
    <source>
        <dbReference type="EMBL" id="TPX18424.1"/>
    </source>
</evidence>
<feature type="compositionally biased region" description="Polar residues" evidence="4">
    <location>
        <begin position="901"/>
        <end position="921"/>
    </location>
</feature>
<evidence type="ECO:0008006" key="7">
    <source>
        <dbReference type="Google" id="ProtNLM"/>
    </source>
</evidence>
<dbReference type="EMBL" id="SKBQ01000113">
    <property type="protein sequence ID" value="TPX18424.1"/>
    <property type="molecule type" value="Genomic_DNA"/>
</dbReference>
<dbReference type="SMART" id="SM00368">
    <property type="entry name" value="LRR_RI"/>
    <property type="match status" value="4"/>
</dbReference>
<feature type="compositionally biased region" description="Low complexity" evidence="4">
    <location>
        <begin position="944"/>
        <end position="954"/>
    </location>
</feature>
<dbReference type="GO" id="GO:0005634">
    <property type="term" value="C:nucleus"/>
    <property type="evidence" value="ECO:0007669"/>
    <property type="project" value="TreeGrafter"/>
</dbReference>
<dbReference type="GO" id="GO:0005829">
    <property type="term" value="C:cytosol"/>
    <property type="evidence" value="ECO:0007669"/>
    <property type="project" value="TreeGrafter"/>
</dbReference>
<feature type="region of interest" description="Disordered" evidence="4">
    <location>
        <begin position="167"/>
        <end position="283"/>
    </location>
</feature>
<dbReference type="AlphaFoldDB" id="A0A507BI45"/>
<feature type="compositionally biased region" description="Basic and acidic residues" evidence="4">
    <location>
        <begin position="805"/>
        <end position="817"/>
    </location>
</feature>
<dbReference type="GO" id="GO:0048471">
    <property type="term" value="C:perinuclear region of cytoplasm"/>
    <property type="evidence" value="ECO:0007669"/>
    <property type="project" value="TreeGrafter"/>
</dbReference>
<comment type="caution">
    <text evidence="5">The sequence shown here is derived from an EMBL/GenBank/DDBJ whole genome shotgun (WGS) entry which is preliminary data.</text>
</comment>
<dbReference type="InParanoid" id="A0A507BI45"/>
<feature type="compositionally biased region" description="Basic and acidic residues" evidence="4">
    <location>
        <begin position="171"/>
        <end position="208"/>
    </location>
</feature>
<feature type="compositionally biased region" description="Basic and acidic residues" evidence="4">
    <location>
        <begin position="229"/>
        <end position="252"/>
    </location>
</feature>
<keyword evidence="2" id="KW-0433">Leucine-rich repeat</keyword>
<organism evidence="5 6">
    <name type="scientific">Thyridium curvatum</name>
    <dbReference type="NCBI Taxonomy" id="1093900"/>
    <lineage>
        <taxon>Eukaryota</taxon>
        <taxon>Fungi</taxon>
        <taxon>Dikarya</taxon>
        <taxon>Ascomycota</taxon>
        <taxon>Pezizomycotina</taxon>
        <taxon>Sordariomycetes</taxon>
        <taxon>Sordariomycetidae</taxon>
        <taxon>Thyridiales</taxon>
        <taxon>Thyridiaceae</taxon>
        <taxon>Thyridium</taxon>
    </lineage>
</organism>
<protein>
    <recommendedName>
        <fullName evidence="7">Cell wall biogenesis protein Mhp1</fullName>
    </recommendedName>
</protein>
<dbReference type="PANTHER" id="PTHR24113">
    <property type="entry name" value="RAN GTPASE-ACTIVATING PROTEIN 1"/>
    <property type="match status" value="1"/>
</dbReference>
<proteinExistence type="predicted"/>